<evidence type="ECO:0000313" key="2">
    <source>
        <dbReference type="EMBL" id="RTG86876.1"/>
    </source>
</evidence>
<accession>A0A430QGS3</accession>
<dbReference type="EMBL" id="QMKO01001747">
    <property type="protein sequence ID" value="RTG86876.1"/>
    <property type="molecule type" value="Genomic_DNA"/>
</dbReference>
<protein>
    <submittedName>
        <fullName evidence="2">Uncharacterized protein</fullName>
    </submittedName>
</protein>
<reference evidence="2 3" key="1">
    <citation type="journal article" date="2019" name="PLoS Pathog.">
        <title>Genome sequence of the bovine parasite Schistosoma bovis Tanzania.</title>
        <authorList>
            <person name="Oey H."/>
            <person name="Zakrzewski M."/>
            <person name="Gobert G."/>
            <person name="Gravermann K."/>
            <person name="Stoye J."/>
            <person name="Jones M."/>
            <person name="Mcmanus D."/>
            <person name="Krause L."/>
        </authorList>
    </citation>
    <scope>NUCLEOTIDE SEQUENCE [LARGE SCALE GENOMIC DNA]</scope>
    <source>
        <strain evidence="2 3">TAN1997</strain>
    </source>
</reference>
<dbReference type="Proteomes" id="UP000290809">
    <property type="component" value="Unassembled WGS sequence"/>
</dbReference>
<proteinExistence type="predicted"/>
<keyword evidence="3" id="KW-1185">Reference proteome</keyword>
<organism evidence="2 3">
    <name type="scientific">Schistosoma bovis</name>
    <name type="common">Blood fluke</name>
    <dbReference type="NCBI Taxonomy" id="6184"/>
    <lineage>
        <taxon>Eukaryota</taxon>
        <taxon>Metazoa</taxon>
        <taxon>Spiralia</taxon>
        <taxon>Lophotrochozoa</taxon>
        <taxon>Platyhelminthes</taxon>
        <taxon>Trematoda</taxon>
        <taxon>Digenea</taxon>
        <taxon>Strigeidida</taxon>
        <taxon>Schistosomatoidea</taxon>
        <taxon>Schistosomatidae</taxon>
        <taxon>Schistosoma</taxon>
    </lineage>
</organism>
<feature type="region of interest" description="Disordered" evidence="1">
    <location>
        <begin position="108"/>
        <end position="129"/>
    </location>
</feature>
<evidence type="ECO:0000256" key="1">
    <source>
        <dbReference type="SAM" id="MobiDB-lite"/>
    </source>
</evidence>
<sequence>MQRFSPLSVNKSKFILVYFEWKRNQEDFLNRIACGEEHVFNEAYDTEFSPAFNSNNTNQSVFDISNATKARQLGIVHGAKLASEFGFCYGMVLEIITSRQQLPYFNDIPNDHSNNNNNNNNLNLTNNTNSNTQLQLDKMKKNHQIYKIAQHLYQYLIESPGLIQLSNYPQLNKSIHYIIDDDDNNNNEILKYLRNKMKQLKSLLDIHSIEEKMNNYLTF</sequence>
<gene>
    <name evidence="2" type="ORF">DC041_0003051</name>
</gene>
<dbReference type="AlphaFoldDB" id="A0A430QGS3"/>
<feature type="compositionally biased region" description="Low complexity" evidence="1">
    <location>
        <begin position="113"/>
        <end position="129"/>
    </location>
</feature>
<evidence type="ECO:0000313" key="3">
    <source>
        <dbReference type="Proteomes" id="UP000290809"/>
    </source>
</evidence>
<comment type="caution">
    <text evidence="2">The sequence shown here is derived from an EMBL/GenBank/DDBJ whole genome shotgun (WGS) entry which is preliminary data.</text>
</comment>
<name>A0A430QGS3_SCHBO</name>